<dbReference type="SUPFAM" id="SSF110997">
    <property type="entry name" value="Sporulation related repeat"/>
    <property type="match status" value="1"/>
</dbReference>
<dbReference type="Gene3D" id="3.30.70.1070">
    <property type="entry name" value="Sporulation related repeat"/>
    <property type="match status" value="1"/>
</dbReference>
<feature type="region of interest" description="Disordered" evidence="1">
    <location>
        <begin position="68"/>
        <end position="91"/>
    </location>
</feature>
<feature type="compositionally biased region" description="Polar residues" evidence="1">
    <location>
        <begin position="71"/>
        <end position="91"/>
    </location>
</feature>
<feature type="domain" description="SPOR" evidence="2">
    <location>
        <begin position="93"/>
        <end position="174"/>
    </location>
</feature>
<accession>A0A7V2T150</accession>
<reference evidence="3" key="1">
    <citation type="journal article" date="2020" name="mSystems">
        <title>Genome- and Community-Level Interaction Insights into Carbon Utilization and Element Cycling Functions of Hydrothermarchaeota in Hydrothermal Sediment.</title>
        <authorList>
            <person name="Zhou Z."/>
            <person name="Liu Y."/>
            <person name="Xu W."/>
            <person name="Pan J."/>
            <person name="Luo Z.H."/>
            <person name="Li M."/>
        </authorList>
    </citation>
    <scope>NUCLEOTIDE SEQUENCE [LARGE SCALE GENOMIC DNA]</scope>
    <source>
        <strain evidence="3">HyVt-493</strain>
    </source>
</reference>
<protein>
    <submittedName>
        <fullName evidence="3">SPOR domain-containing protein</fullName>
    </submittedName>
</protein>
<evidence type="ECO:0000313" key="3">
    <source>
        <dbReference type="EMBL" id="HFC91509.1"/>
    </source>
</evidence>
<dbReference type="InterPro" id="IPR007730">
    <property type="entry name" value="SPOR-like_dom"/>
</dbReference>
<gene>
    <name evidence="3" type="ORF">ENJ51_01705</name>
</gene>
<dbReference type="GO" id="GO:0042834">
    <property type="term" value="F:peptidoglycan binding"/>
    <property type="evidence" value="ECO:0007669"/>
    <property type="project" value="InterPro"/>
</dbReference>
<dbReference type="Proteomes" id="UP000885750">
    <property type="component" value="Unassembled WGS sequence"/>
</dbReference>
<organism evidence="3">
    <name type="scientific">Leucothrix mucor</name>
    <dbReference type="NCBI Taxonomy" id="45248"/>
    <lineage>
        <taxon>Bacteria</taxon>
        <taxon>Pseudomonadati</taxon>
        <taxon>Pseudomonadota</taxon>
        <taxon>Gammaproteobacteria</taxon>
        <taxon>Thiotrichales</taxon>
        <taxon>Thiotrichaceae</taxon>
        <taxon>Leucothrix</taxon>
    </lineage>
</organism>
<name>A0A7V2T150_LEUMU</name>
<comment type="caution">
    <text evidence="3">The sequence shown here is derived from an EMBL/GenBank/DDBJ whole genome shotgun (WGS) entry which is preliminary data.</text>
</comment>
<proteinExistence type="predicted"/>
<evidence type="ECO:0000256" key="1">
    <source>
        <dbReference type="SAM" id="MobiDB-lite"/>
    </source>
</evidence>
<dbReference type="AlphaFoldDB" id="A0A7V2T150"/>
<evidence type="ECO:0000259" key="2">
    <source>
        <dbReference type="PROSITE" id="PS51724"/>
    </source>
</evidence>
<sequence>MGRSMKNITIKSNTIHTIKASFIGVALIGSSLLLTSCSQMSGLLKSDSDSSEEDSALVVPPTLRLPDARVGSTQSAAPAIATRQSSSSSTGGVLDNKNYYVVVGTYPNQDQALDTFVRLSSIGLPHAAMESRKTKAGKMLHMVRLGPFHKQSDIDRVKDKLVSDGMSQFKVVVN</sequence>
<dbReference type="EMBL" id="DRMS01000062">
    <property type="protein sequence ID" value="HFC91509.1"/>
    <property type="molecule type" value="Genomic_DNA"/>
</dbReference>
<dbReference type="Pfam" id="PF05036">
    <property type="entry name" value="SPOR"/>
    <property type="match status" value="1"/>
</dbReference>
<dbReference type="PROSITE" id="PS51724">
    <property type="entry name" value="SPOR"/>
    <property type="match status" value="1"/>
</dbReference>
<dbReference type="InterPro" id="IPR036680">
    <property type="entry name" value="SPOR-like_sf"/>
</dbReference>